<dbReference type="GO" id="GO:0004000">
    <property type="term" value="F:adenosine deaminase activity"/>
    <property type="evidence" value="ECO:0007669"/>
    <property type="project" value="UniProtKB-ARBA"/>
</dbReference>
<dbReference type="PANTHER" id="PTHR11409">
    <property type="entry name" value="ADENOSINE DEAMINASE"/>
    <property type="match status" value="1"/>
</dbReference>
<comment type="caution">
    <text evidence="8">The sequence shown here is derived from an EMBL/GenBank/DDBJ whole genome shotgun (WGS) entry which is preliminary data.</text>
</comment>
<dbReference type="EC" id="3.5.4.4" evidence="3"/>
<feature type="domain" description="Adenosine deaminase" evidence="7">
    <location>
        <begin position="57"/>
        <end position="301"/>
    </location>
</feature>
<protein>
    <recommendedName>
        <fullName evidence="3">adenosine deaminase</fullName>
        <ecNumber evidence="3">3.5.4.4</ecNumber>
    </recommendedName>
</protein>
<dbReference type="Pfam" id="PF00962">
    <property type="entry name" value="A_deaminase"/>
    <property type="match status" value="1"/>
</dbReference>
<evidence type="ECO:0000313" key="9">
    <source>
        <dbReference type="Proteomes" id="UP000548476"/>
    </source>
</evidence>
<keyword evidence="9" id="KW-1185">Reference proteome</keyword>
<dbReference type="InterPro" id="IPR006330">
    <property type="entry name" value="Ado/ade_deaminase"/>
</dbReference>
<dbReference type="PANTHER" id="PTHR11409:SF43">
    <property type="entry name" value="ADENOSINE DEAMINASE"/>
    <property type="match status" value="1"/>
</dbReference>
<evidence type="ECO:0000313" key="8">
    <source>
        <dbReference type="EMBL" id="MBB6034919.1"/>
    </source>
</evidence>
<organism evidence="8 9">
    <name type="scientific">Phytomonospora endophytica</name>
    <dbReference type="NCBI Taxonomy" id="714109"/>
    <lineage>
        <taxon>Bacteria</taxon>
        <taxon>Bacillati</taxon>
        <taxon>Actinomycetota</taxon>
        <taxon>Actinomycetes</taxon>
        <taxon>Micromonosporales</taxon>
        <taxon>Micromonosporaceae</taxon>
        <taxon>Phytomonospora</taxon>
    </lineage>
</organism>
<evidence type="ECO:0000256" key="1">
    <source>
        <dbReference type="ARBA" id="ARBA00001947"/>
    </source>
</evidence>
<keyword evidence="4" id="KW-0479">Metal-binding</keyword>
<dbReference type="GO" id="GO:0043103">
    <property type="term" value="P:hypoxanthine salvage"/>
    <property type="evidence" value="ECO:0007669"/>
    <property type="project" value="TreeGrafter"/>
</dbReference>
<evidence type="ECO:0000256" key="2">
    <source>
        <dbReference type="ARBA" id="ARBA00006676"/>
    </source>
</evidence>
<dbReference type="GO" id="GO:0046872">
    <property type="term" value="F:metal ion binding"/>
    <property type="evidence" value="ECO:0007669"/>
    <property type="project" value="UniProtKB-KW"/>
</dbReference>
<evidence type="ECO:0000256" key="6">
    <source>
        <dbReference type="ARBA" id="ARBA00022833"/>
    </source>
</evidence>
<sequence>MLASRAGREPYDWSAWRGDLLAEAPPGMARLQRLSQVFPAPASADDDEGFVDRVADTLLESAAAGSVFTEVRFGNESMLRPGFMELFRRAEQRVRDEYPVFYAEAIASVLLWYEPDRLAAVVDECVRAATEGLAGMDLLYVPYATEANWRVGRQVVDRAVDAGLGVTVHAGEFSTANIGAVAHLDGVTRIGHATQAFRDPWLLDVLAEREVTVECCLSCNVLLGAVPRLADHPLRRFRAHGIKVALGTDNPVQIGTTIGDEYAAAAQLGLSDAELLELTRTAVRAGFTSEDRRAELLGHLDGFEPEGAMGGVTREQRVG</sequence>
<comment type="similarity">
    <text evidence="2">Belongs to the metallo-dependent hydrolases superfamily. Adenosine and AMP deaminases family.</text>
</comment>
<proteinExistence type="inferred from homology"/>
<accession>A0A841FQT4</accession>
<dbReference type="GO" id="GO:0046103">
    <property type="term" value="P:inosine biosynthetic process"/>
    <property type="evidence" value="ECO:0007669"/>
    <property type="project" value="TreeGrafter"/>
</dbReference>
<dbReference type="GO" id="GO:0005829">
    <property type="term" value="C:cytosol"/>
    <property type="evidence" value="ECO:0007669"/>
    <property type="project" value="TreeGrafter"/>
</dbReference>
<name>A0A841FQT4_9ACTN</name>
<dbReference type="InterPro" id="IPR032466">
    <property type="entry name" value="Metal_Hydrolase"/>
</dbReference>
<dbReference type="SUPFAM" id="SSF51556">
    <property type="entry name" value="Metallo-dependent hydrolases"/>
    <property type="match status" value="1"/>
</dbReference>
<gene>
    <name evidence="8" type="ORF">HNR73_002773</name>
</gene>
<dbReference type="EMBL" id="JACHGT010000005">
    <property type="protein sequence ID" value="MBB6034919.1"/>
    <property type="molecule type" value="Genomic_DNA"/>
</dbReference>
<dbReference type="Proteomes" id="UP000548476">
    <property type="component" value="Unassembled WGS sequence"/>
</dbReference>
<evidence type="ECO:0000259" key="7">
    <source>
        <dbReference type="Pfam" id="PF00962"/>
    </source>
</evidence>
<dbReference type="Gene3D" id="3.20.20.140">
    <property type="entry name" value="Metal-dependent hydrolases"/>
    <property type="match status" value="1"/>
</dbReference>
<dbReference type="GO" id="GO:0006154">
    <property type="term" value="P:adenosine catabolic process"/>
    <property type="evidence" value="ECO:0007669"/>
    <property type="project" value="TreeGrafter"/>
</dbReference>
<comment type="cofactor">
    <cofactor evidence="1">
        <name>Zn(2+)</name>
        <dbReference type="ChEBI" id="CHEBI:29105"/>
    </cofactor>
</comment>
<evidence type="ECO:0000256" key="4">
    <source>
        <dbReference type="ARBA" id="ARBA00022723"/>
    </source>
</evidence>
<dbReference type="InterPro" id="IPR001365">
    <property type="entry name" value="A_deaminase_dom"/>
</dbReference>
<reference evidence="8 9" key="1">
    <citation type="submission" date="2020-08" db="EMBL/GenBank/DDBJ databases">
        <title>Genomic Encyclopedia of Type Strains, Phase IV (KMG-IV): sequencing the most valuable type-strain genomes for metagenomic binning, comparative biology and taxonomic classification.</title>
        <authorList>
            <person name="Goeker M."/>
        </authorList>
    </citation>
    <scope>NUCLEOTIDE SEQUENCE [LARGE SCALE GENOMIC DNA]</scope>
    <source>
        <strain evidence="8 9">YIM 65646</strain>
    </source>
</reference>
<evidence type="ECO:0000256" key="5">
    <source>
        <dbReference type="ARBA" id="ARBA00022801"/>
    </source>
</evidence>
<keyword evidence="6" id="KW-0862">Zinc</keyword>
<evidence type="ECO:0000256" key="3">
    <source>
        <dbReference type="ARBA" id="ARBA00012784"/>
    </source>
</evidence>
<dbReference type="AlphaFoldDB" id="A0A841FQT4"/>
<keyword evidence="5" id="KW-0378">Hydrolase</keyword>
<dbReference type="RefSeq" id="WP_184787769.1">
    <property type="nucleotide sequence ID" value="NZ_BONT01000090.1"/>
</dbReference>